<dbReference type="InterPro" id="IPR014716">
    <property type="entry name" value="Fibrinogen_a/b/g_C_1"/>
</dbReference>
<dbReference type="Proteomes" id="UP000275408">
    <property type="component" value="Unassembled WGS sequence"/>
</dbReference>
<name>A0A3M6V327_POCDA</name>
<dbReference type="GO" id="GO:0030414">
    <property type="term" value="F:peptidase inhibitor activity"/>
    <property type="evidence" value="ECO:0007669"/>
    <property type="project" value="InterPro"/>
</dbReference>
<accession>A0A3M6V327</accession>
<evidence type="ECO:0000256" key="1">
    <source>
        <dbReference type="ARBA" id="ARBA00023157"/>
    </source>
</evidence>
<organism evidence="4 5">
    <name type="scientific">Pocillopora damicornis</name>
    <name type="common">Cauliflower coral</name>
    <name type="synonym">Millepora damicornis</name>
    <dbReference type="NCBI Taxonomy" id="46731"/>
    <lineage>
        <taxon>Eukaryota</taxon>
        <taxon>Metazoa</taxon>
        <taxon>Cnidaria</taxon>
        <taxon>Anthozoa</taxon>
        <taxon>Hexacorallia</taxon>
        <taxon>Scleractinia</taxon>
        <taxon>Astrocoeniina</taxon>
        <taxon>Pocilloporidae</taxon>
        <taxon>Pocillopora</taxon>
    </lineage>
</organism>
<feature type="non-terminal residue" evidence="4">
    <location>
        <position position="275"/>
    </location>
</feature>
<dbReference type="InterPro" id="IPR050373">
    <property type="entry name" value="Fibrinogen_C-term_domain"/>
</dbReference>
<keyword evidence="5" id="KW-1185">Reference proteome</keyword>
<dbReference type="SMART" id="SM00186">
    <property type="entry name" value="FBG"/>
    <property type="match status" value="1"/>
</dbReference>
<dbReference type="EMBL" id="RCHS01000192">
    <property type="protein sequence ID" value="RMX60312.1"/>
    <property type="molecule type" value="Genomic_DNA"/>
</dbReference>
<dbReference type="OrthoDB" id="10012075at2759"/>
<dbReference type="STRING" id="46731.A0A3M6V327"/>
<reference evidence="4 5" key="1">
    <citation type="journal article" date="2018" name="Sci. Rep.">
        <title>Comparative analysis of the Pocillopora damicornis genome highlights role of immune system in coral evolution.</title>
        <authorList>
            <person name="Cunning R."/>
            <person name="Bay R.A."/>
            <person name="Gillette P."/>
            <person name="Baker A.C."/>
            <person name="Traylor-Knowles N."/>
        </authorList>
    </citation>
    <scope>NUCLEOTIDE SEQUENCE [LARGE SCALE GENOMIC DNA]</scope>
    <source>
        <strain evidence="4">RSMAS</strain>
        <tissue evidence="4">Whole animal</tissue>
    </source>
</reference>
<dbReference type="InterPro" id="IPR036645">
    <property type="entry name" value="Elafin-like_sf"/>
</dbReference>
<dbReference type="Gene3D" id="3.90.215.10">
    <property type="entry name" value="Gamma Fibrinogen, chain A, domain 1"/>
    <property type="match status" value="1"/>
</dbReference>
<dbReference type="Gene3D" id="4.10.75.10">
    <property type="entry name" value="Elafin-like"/>
    <property type="match status" value="1"/>
</dbReference>
<evidence type="ECO:0000313" key="4">
    <source>
        <dbReference type="EMBL" id="RMX60312.1"/>
    </source>
</evidence>
<dbReference type="SUPFAM" id="SSF57256">
    <property type="entry name" value="Elafin-like"/>
    <property type="match status" value="1"/>
</dbReference>
<feature type="region of interest" description="Disordered" evidence="2">
    <location>
        <begin position="248"/>
        <end position="275"/>
    </location>
</feature>
<dbReference type="PROSITE" id="PS51406">
    <property type="entry name" value="FIBRINOGEN_C_2"/>
    <property type="match status" value="1"/>
</dbReference>
<sequence length="275" mass="31305">GLKEGISPILLPVENCGNETDDECSLDSNCFHETKCCSDSCQMLCVQPPRTRGCNDILYAGYNTNGVIPSTLTEKQSLRPTVEDELCSKGDRMHLLASIAPGITIDKASDTLGKNFWLENDKTYRITTANKMSLQIELKDWSGKRVFAHYDVFKNNKITVIGYNATFGDSFRHHNNMIFSTRDRDNDMWNTGSCSNELTGGWWFNDCHNSNLNGQFKRNTKAYSGIGWIRFKHNLSLKFVEMKMRAQSFPKKKKMKGRNETNEDESSVLPERKRG</sequence>
<dbReference type="SUPFAM" id="SSF56496">
    <property type="entry name" value="Fibrinogen C-terminal domain-like"/>
    <property type="match status" value="1"/>
</dbReference>
<feature type="non-terminal residue" evidence="4">
    <location>
        <position position="1"/>
    </location>
</feature>
<dbReference type="InterPro" id="IPR002181">
    <property type="entry name" value="Fibrinogen_a/b/g_C_dom"/>
</dbReference>
<dbReference type="Pfam" id="PF00095">
    <property type="entry name" value="WAP"/>
    <property type="match status" value="1"/>
</dbReference>
<dbReference type="InterPro" id="IPR020837">
    <property type="entry name" value="Fibrinogen_CS"/>
</dbReference>
<dbReference type="PANTHER" id="PTHR19143">
    <property type="entry name" value="FIBRINOGEN/TENASCIN/ANGIOPOEITIN"/>
    <property type="match status" value="1"/>
</dbReference>
<proteinExistence type="predicted"/>
<dbReference type="PANTHER" id="PTHR19143:SF459">
    <property type="entry name" value="FIBRINOGEN C-TERMINAL DOMAIN-CONTAINING PROTEIN"/>
    <property type="match status" value="1"/>
</dbReference>
<dbReference type="InterPro" id="IPR036056">
    <property type="entry name" value="Fibrinogen-like_C"/>
</dbReference>
<gene>
    <name evidence="4" type="ORF">pdam_00018786</name>
</gene>
<protein>
    <recommendedName>
        <fullName evidence="3">Fibrinogen C-terminal domain-containing protein</fullName>
    </recommendedName>
</protein>
<evidence type="ECO:0000259" key="3">
    <source>
        <dbReference type="PROSITE" id="PS51406"/>
    </source>
</evidence>
<dbReference type="AlphaFoldDB" id="A0A3M6V327"/>
<keyword evidence="1" id="KW-1015">Disulfide bond</keyword>
<dbReference type="Pfam" id="PF00147">
    <property type="entry name" value="Fibrinogen_C"/>
    <property type="match status" value="1"/>
</dbReference>
<comment type="caution">
    <text evidence="4">The sequence shown here is derived from an EMBL/GenBank/DDBJ whole genome shotgun (WGS) entry which is preliminary data.</text>
</comment>
<evidence type="ECO:0000256" key="2">
    <source>
        <dbReference type="SAM" id="MobiDB-lite"/>
    </source>
</evidence>
<evidence type="ECO:0000313" key="5">
    <source>
        <dbReference type="Proteomes" id="UP000275408"/>
    </source>
</evidence>
<dbReference type="GO" id="GO:0005615">
    <property type="term" value="C:extracellular space"/>
    <property type="evidence" value="ECO:0007669"/>
    <property type="project" value="TreeGrafter"/>
</dbReference>
<dbReference type="InterPro" id="IPR008197">
    <property type="entry name" value="WAP_dom"/>
</dbReference>
<dbReference type="PROSITE" id="PS00514">
    <property type="entry name" value="FIBRINOGEN_C_1"/>
    <property type="match status" value="1"/>
</dbReference>
<feature type="domain" description="Fibrinogen C-terminal" evidence="3">
    <location>
        <begin position="116"/>
        <end position="248"/>
    </location>
</feature>